<organism evidence="2">
    <name type="scientific">Anguilla anguilla</name>
    <name type="common">European freshwater eel</name>
    <name type="synonym">Muraena anguilla</name>
    <dbReference type="NCBI Taxonomy" id="7936"/>
    <lineage>
        <taxon>Eukaryota</taxon>
        <taxon>Metazoa</taxon>
        <taxon>Chordata</taxon>
        <taxon>Craniata</taxon>
        <taxon>Vertebrata</taxon>
        <taxon>Euteleostomi</taxon>
        <taxon>Actinopterygii</taxon>
        <taxon>Neopterygii</taxon>
        <taxon>Teleostei</taxon>
        <taxon>Anguilliformes</taxon>
        <taxon>Anguillidae</taxon>
        <taxon>Anguilla</taxon>
    </lineage>
</organism>
<reference evidence="2" key="1">
    <citation type="submission" date="2014-11" db="EMBL/GenBank/DDBJ databases">
        <authorList>
            <person name="Amaro Gonzalez C."/>
        </authorList>
    </citation>
    <scope>NUCLEOTIDE SEQUENCE</scope>
</reference>
<feature type="compositionally biased region" description="Gly residues" evidence="1">
    <location>
        <begin position="17"/>
        <end position="27"/>
    </location>
</feature>
<evidence type="ECO:0000313" key="2">
    <source>
        <dbReference type="EMBL" id="JAH86737.1"/>
    </source>
</evidence>
<evidence type="ECO:0000256" key="1">
    <source>
        <dbReference type="SAM" id="MobiDB-lite"/>
    </source>
</evidence>
<dbReference type="EMBL" id="GBXM01021840">
    <property type="protein sequence ID" value="JAH86737.1"/>
    <property type="molecule type" value="Transcribed_RNA"/>
</dbReference>
<feature type="region of interest" description="Disordered" evidence="1">
    <location>
        <begin position="1"/>
        <end position="43"/>
    </location>
</feature>
<accession>A0A0E9W8S5</accession>
<name>A0A0E9W8S5_ANGAN</name>
<protein>
    <submittedName>
        <fullName evidence="2">Uncharacterized protein</fullName>
    </submittedName>
</protein>
<proteinExistence type="predicted"/>
<dbReference type="AlphaFoldDB" id="A0A0E9W8S5"/>
<reference evidence="2" key="2">
    <citation type="journal article" date="2015" name="Fish Shellfish Immunol.">
        <title>Early steps in the European eel (Anguilla anguilla)-Vibrio vulnificus interaction in the gills: Role of the RtxA13 toxin.</title>
        <authorList>
            <person name="Callol A."/>
            <person name="Pajuelo D."/>
            <person name="Ebbesson L."/>
            <person name="Teles M."/>
            <person name="MacKenzie S."/>
            <person name="Amaro C."/>
        </authorList>
    </citation>
    <scope>NUCLEOTIDE SEQUENCE</scope>
</reference>
<sequence>MRQRGERRMRKYPMKGGFWGEGEGGEGCVKSSVERREKKGVKK</sequence>